<feature type="region of interest" description="Disordered" evidence="1">
    <location>
        <begin position="51"/>
        <end position="78"/>
    </location>
</feature>
<dbReference type="EMBL" id="AGNK02005800">
    <property type="status" value="NOT_ANNOTATED_CDS"/>
    <property type="molecule type" value="Genomic_DNA"/>
</dbReference>
<dbReference type="EnsemblPlants" id="KQK89748">
    <property type="protein sequence ID" value="KQK89748"/>
    <property type="gene ID" value="SETIT_0374122mg"/>
</dbReference>
<organism evidence="2 3">
    <name type="scientific">Setaria italica</name>
    <name type="common">Foxtail millet</name>
    <name type="synonym">Panicum italicum</name>
    <dbReference type="NCBI Taxonomy" id="4555"/>
    <lineage>
        <taxon>Eukaryota</taxon>
        <taxon>Viridiplantae</taxon>
        <taxon>Streptophyta</taxon>
        <taxon>Embryophyta</taxon>
        <taxon>Tracheophyta</taxon>
        <taxon>Spermatophyta</taxon>
        <taxon>Magnoliopsida</taxon>
        <taxon>Liliopsida</taxon>
        <taxon>Poales</taxon>
        <taxon>Poaceae</taxon>
        <taxon>PACMAD clade</taxon>
        <taxon>Panicoideae</taxon>
        <taxon>Panicodae</taxon>
        <taxon>Paniceae</taxon>
        <taxon>Cenchrinae</taxon>
        <taxon>Setaria</taxon>
    </lineage>
</organism>
<evidence type="ECO:0000313" key="3">
    <source>
        <dbReference type="Proteomes" id="UP000004995"/>
    </source>
</evidence>
<accession>A0A0Q3QQG3</accession>
<evidence type="ECO:0000256" key="1">
    <source>
        <dbReference type="SAM" id="MobiDB-lite"/>
    </source>
</evidence>
<reference evidence="3" key="1">
    <citation type="journal article" date="2012" name="Nat. Biotechnol.">
        <title>Reference genome sequence of the model plant Setaria.</title>
        <authorList>
            <person name="Bennetzen J.L."/>
            <person name="Schmutz J."/>
            <person name="Wang H."/>
            <person name="Percifield R."/>
            <person name="Hawkins J."/>
            <person name="Pontaroli A.C."/>
            <person name="Estep M."/>
            <person name="Feng L."/>
            <person name="Vaughn J.N."/>
            <person name="Grimwood J."/>
            <person name="Jenkins J."/>
            <person name="Barry K."/>
            <person name="Lindquist E."/>
            <person name="Hellsten U."/>
            <person name="Deshpande S."/>
            <person name="Wang X."/>
            <person name="Wu X."/>
            <person name="Mitros T."/>
            <person name="Triplett J."/>
            <person name="Yang X."/>
            <person name="Ye C.Y."/>
            <person name="Mauro-Herrera M."/>
            <person name="Wang L."/>
            <person name="Li P."/>
            <person name="Sharma M."/>
            <person name="Sharma R."/>
            <person name="Ronald P.C."/>
            <person name="Panaud O."/>
            <person name="Kellogg E.A."/>
            <person name="Brutnell T.P."/>
            <person name="Doust A.N."/>
            <person name="Tuskan G.A."/>
            <person name="Rokhsar D."/>
            <person name="Devos K.M."/>
        </authorList>
    </citation>
    <scope>NUCLEOTIDE SEQUENCE [LARGE SCALE GENOMIC DNA]</scope>
    <source>
        <strain evidence="3">cv. Yugu1</strain>
    </source>
</reference>
<sequence>MEWWAAEMRFPICSGRQRSSQQPAADCHSIHFHSPYHQRWPRCRLPTQVKRGGSPLLLHTTPLAEARRPVHRLGSPSP</sequence>
<reference evidence="2" key="2">
    <citation type="submission" date="2018-08" db="UniProtKB">
        <authorList>
            <consortium name="EnsemblPlants"/>
        </authorList>
    </citation>
    <scope>IDENTIFICATION</scope>
    <source>
        <strain evidence="2">Yugu1</strain>
    </source>
</reference>
<dbReference type="InParanoid" id="A0A0Q3QQG3"/>
<protein>
    <submittedName>
        <fullName evidence="2">Uncharacterized protein</fullName>
    </submittedName>
</protein>
<name>A0A0Q3QQG3_SETIT</name>
<keyword evidence="3" id="KW-1185">Reference proteome</keyword>
<dbReference type="Proteomes" id="UP000004995">
    <property type="component" value="Unassembled WGS sequence"/>
</dbReference>
<dbReference type="Gramene" id="KQK89748">
    <property type="protein sequence ID" value="KQK89748"/>
    <property type="gene ID" value="SETIT_0374122mg"/>
</dbReference>
<dbReference type="AlphaFoldDB" id="A0A0Q3QQG3"/>
<evidence type="ECO:0000313" key="2">
    <source>
        <dbReference type="EnsemblPlants" id="KQK89748"/>
    </source>
</evidence>
<proteinExistence type="predicted"/>